<organism evidence="1 2">
    <name type="scientific">Caballeronia telluris</name>
    <dbReference type="NCBI Taxonomy" id="326475"/>
    <lineage>
        <taxon>Bacteria</taxon>
        <taxon>Pseudomonadati</taxon>
        <taxon>Pseudomonadota</taxon>
        <taxon>Betaproteobacteria</taxon>
        <taxon>Burkholderiales</taxon>
        <taxon>Burkholderiaceae</taxon>
        <taxon>Caballeronia</taxon>
    </lineage>
</organism>
<reference evidence="1" key="1">
    <citation type="submission" date="2016-01" db="EMBL/GenBank/DDBJ databases">
        <authorList>
            <person name="Peeters Charlotte."/>
        </authorList>
    </citation>
    <scope>NUCLEOTIDE SEQUENCE</scope>
    <source>
        <strain evidence="1">LMG 22936</strain>
    </source>
</reference>
<dbReference type="Proteomes" id="UP000054717">
    <property type="component" value="Unassembled WGS sequence"/>
</dbReference>
<sequence>MIFHASIPARDPQRAASVLAELWGGFIAPFAVFPGSWIAVAGDERGTVIEVYPAGRVLHPAGAEPGVLPADAPPVRYSAFHLAVATKLPAEDVIAIGHREGWRAERCTRGNRFFDVIELWIDNATLIECLTDEMQADYLAFATPDNFRAMANAAPPR</sequence>
<dbReference type="AlphaFoldDB" id="A0A158FZR8"/>
<evidence type="ECO:0008006" key="3">
    <source>
        <dbReference type="Google" id="ProtNLM"/>
    </source>
</evidence>
<protein>
    <recommendedName>
        <fullName evidence="3">Glyoxalase</fullName>
    </recommendedName>
</protein>
<evidence type="ECO:0000313" key="1">
    <source>
        <dbReference type="EMBL" id="SAL24650.1"/>
    </source>
</evidence>
<accession>A0A158FZR8</accession>
<gene>
    <name evidence="1" type="ORF">AWB66_01381</name>
</gene>
<evidence type="ECO:0000313" key="2">
    <source>
        <dbReference type="Proteomes" id="UP000054717"/>
    </source>
</evidence>
<dbReference type="EMBL" id="FCNZ02000004">
    <property type="protein sequence ID" value="SAL24650.1"/>
    <property type="molecule type" value="Genomic_DNA"/>
</dbReference>
<name>A0A158FZR8_9BURK</name>
<dbReference type="RefSeq" id="WP_087629539.1">
    <property type="nucleotide sequence ID" value="NZ_FCNZ02000004.1"/>
</dbReference>
<proteinExistence type="predicted"/>
<dbReference type="STRING" id="326475.AWB66_01381"/>
<keyword evidence="2" id="KW-1185">Reference proteome</keyword>
<comment type="caution">
    <text evidence="1">The sequence shown here is derived from an EMBL/GenBank/DDBJ whole genome shotgun (WGS) entry which is preliminary data.</text>
</comment>